<feature type="signal peptide" evidence="3">
    <location>
        <begin position="1"/>
        <end position="26"/>
    </location>
</feature>
<evidence type="ECO:0000313" key="5">
    <source>
        <dbReference type="Proteomes" id="UP001347796"/>
    </source>
</evidence>
<proteinExistence type="predicted"/>
<comment type="caution">
    <text evidence="4">The sequence shown here is derived from an EMBL/GenBank/DDBJ whole genome shotgun (WGS) entry which is preliminary data.</text>
</comment>
<accession>A0AAN8KER1</accession>
<protein>
    <submittedName>
        <fullName evidence="4">Uncharacterized protein</fullName>
    </submittedName>
</protein>
<feature type="chain" id="PRO_5042854531" evidence="3">
    <location>
        <begin position="27"/>
        <end position="301"/>
    </location>
</feature>
<evidence type="ECO:0000256" key="3">
    <source>
        <dbReference type="SAM" id="SignalP"/>
    </source>
</evidence>
<dbReference type="Gene3D" id="3.30.70.1820">
    <property type="entry name" value="L1 transposable element, RRM domain"/>
    <property type="match status" value="1"/>
</dbReference>
<feature type="coiled-coil region" evidence="1">
    <location>
        <begin position="107"/>
        <end position="141"/>
    </location>
</feature>
<gene>
    <name evidence="4" type="ORF">SNE40_002827</name>
</gene>
<feature type="compositionally biased region" description="Polar residues" evidence="2">
    <location>
        <begin position="48"/>
        <end position="57"/>
    </location>
</feature>
<organism evidence="4 5">
    <name type="scientific">Patella caerulea</name>
    <name type="common">Rayed Mediterranean limpet</name>
    <dbReference type="NCBI Taxonomy" id="87958"/>
    <lineage>
        <taxon>Eukaryota</taxon>
        <taxon>Metazoa</taxon>
        <taxon>Spiralia</taxon>
        <taxon>Lophotrochozoa</taxon>
        <taxon>Mollusca</taxon>
        <taxon>Gastropoda</taxon>
        <taxon>Patellogastropoda</taxon>
        <taxon>Patelloidea</taxon>
        <taxon>Patellidae</taxon>
        <taxon>Patella</taxon>
    </lineage>
</organism>
<keyword evidence="1" id="KW-0175">Coiled coil</keyword>
<evidence type="ECO:0000313" key="4">
    <source>
        <dbReference type="EMBL" id="KAK6191079.1"/>
    </source>
</evidence>
<reference evidence="4 5" key="1">
    <citation type="submission" date="2024-01" db="EMBL/GenBank/DDBJ databases">
        <title>The genome of the rayed Mediterranean limpet Patella caerulea (Linnaeus, 1758).</title>
        <authorList>
            <person name="Anh-Thu Weber A."/>
            <person name="Halstead-Nussloch G."/>
        </authorList>
    </citation>
    <scope>NUCLEOTIDE SEQUENCE [LARGE SCALE GENOMIC DNA]</scope>
    <source>
        <strain evidence="4">AATW-2023a</strain>
        <tissue evidence="4">Whole specimen</tissue>
    </source>
</reference>
<sequence length="301" mass="33852">MRDENFLLEIAGFVVCLLLLCGDIESNPGPNPNPSSTQGSPLLVKTNPRVTRGQSTLPFGDSRSEKSSDIDIAKSLVNITQALGEIMSQLDMFKSELVDIKIELQTMIEVKENLSVIQKENNVLKEKLEKLEENVKVKNLIVFGMIEAERETATETEARVRAFLADKLGVEGADCEDKLPIDRCFRFGRKVPDKCRPILVTVLLQKHKTAILNAFKTFRQNSESRKTEYIKEDFSERVRNIRSKLGAILFKVKSAHPGELIALKYDKLIYRGQAYTYNSKLDCVVACDGDKDVPNAIKLTQ</sequence>
<keyword evidence="5" id="KW-1185">Reference proteome</keyword>
<name>A0AAN8KER1_PATCE</name>
<dbReference type="EMBL" id="JAZGQO010000002">
    <property type="protein sequence ID" value="KAK6191079.1"/>
    <property type="molecule type" value="Genomic_DNA"/>
</dbReference>
<evidence type="ECO:0000256" key="1">
    <source>
        <dbReference type="SAM" id="Coils"/>
    </source>
</evidence>
<evidence type="ECO:0000256" key="2">
    <source>
        <dbReference type="SAM" id="MobiDB-lite"/>
    </source>
</evidence>
<keyword evidence="3" id="KW-0732">Signal</keyword>
<feature type="region of interest" description="Disordered" evidence="2">
    <location>
        <begin position="29"/>
        <end position="66"/>
    </location>
</feature>
<dbReference type="Proteomes" id="UP001347796">
    <property type="component" value="Unassembled WGS sequence"/>
</dbReference>
<dbReference type="AlphaFoldDB" id="A0AAN8KER1"/>